<proteinExistence type="inferred from homology"/>
<dbReference type="GO" id="GO:0003887">
    <property type="term" value="F:DNA-directed DNA polymerase activity"/>
    <property type="evidence" value="ECO:0007669"/>
    <property type="project" value="UniProtKB-UniRule"/>
</dbReference>
<evidence type="ECO:0000256" key="9">
    <source>
        <dbReference type="ARBA" id="ARBA00022723"/>
    </source>
</evidence>
<comment type="similarity">
    <text evidence="2 17">Belongs to the DNA polymerase type-Y family.</text>
</comment>
<dbReference type="FunCoup" id="A0A545AK60">
    <property type="interactions" value="280"/>
</dbReference>
<dbReference type="NCBIfam" id="NF002882">
    <property type="entry name" value="PRK03348.1"/>
    <property type="match status" value="1"/>
</dbReference>
<evidence type="ECO:0000256" key="1">
    <source>
        <dbReference type="ARBA" id="ARBA00004496"/>
    </source>
</evidence>
<sequence length="439" mass="46963">MGRSQSLPRSGPGGELGDDTGCTILHVDMDAFFVSVEVRRDPSLRGKPVVVGGTGPRGVVSSASYEARAFGVRSAMPTSRARRLCPQAIYIQPEHGAYGEVSAAVMQIFRDVTPLVEPLSLDEAFLDVAGARRLLGSPAEIGRLIRRRVAEEQQITCSVGVASTKFVAKLASTRCKPDGLAVVPADGVLEYLHPLPVGALWGVGDRTGEQLDKLGLRTVGDLAALPLAVLRRSVGEAQAAHLHALAWGRDPRRVVVGTPDKSIGAEETFDVDVADSDLINRELLRLSEKTAARLRSTGQVGRTVVIKVRFGDFSTVNRSRTLQSPTDGTQEIYDTARRLYVGLSPTMPIRLVGVRVEGIGPAAAVARQPTLDEPDRGWTEADRAVDAVARRFGSGAIRPAALVRPNVRTAPNVDEVRARGERRSQKGPNKGSTEGNGQL</sequence>
<dbReference type="Pfam" id="PF21999">
    <property type="entry name" value="IMS_HHH_1"/>
    <property type="match status" value="1"/>
</dbReference>
<dbReference type="GO" id="GO:0009432">
    <property type="term" value="P:SOS response"/>
    <property type="evidence" value="ECO:0007669"/>
    <property type="project" value="TreeGrafter"/>
</dbReference>
<evidence type="ECO:0000256" key="2">
    <source>
        <dbReference type="ARBA" id="ARBA00010945"/>
    </source>
</evidence>
<dbReference type="InterPro" id="IPR053848">
    <property type="entry name" value="IMS_HHH_1"/>
</dbReference>
<dbReference type="Gene3D" id="3.40.1170.60">
    <property type="match status" value="1"/>
</dbReference>
<dbReference type="OrthoDB" id="9808813at2"/>
<dbReference type="GO" id="GO:0000287">
    <property type="term" value="F:magnesium ion binding"/>
    <property type="evidence" value="ECO:0007669"/>
    <property type="project" value="UniProtKB-UniRule"/>
</dbReference>
<evidence type="ECO:0000256" key="10">
    <source>
        <dbReference type="ARBA" id="ARBA00022763"/>
    </source>
</evidence>
<keyword evidence="5 17" id="KW-0963">Cytoplasm</keyword>
<reference evidence="20 21" key="1">
    <citation type="submission" date="2019-07" db="EMBL/GenBank/DDBJ databases">
        <title>Cryptosporangium phraense sp. nov., isolated from plant litter.</title>
        <authorList>
            <person name="Suriyachadkun C."/>
        </authorList>
    </citation>
    <scope>NUCLEOTIDE SEQUENCE [LARGE SCALE GENOMIC DNA]</scope>
    <source>
        <strain evidence="20 21">A-T 5661</strain>
    </source>
</reference>
<dbReference type="RefSeq" id="WP_142707865.1">
    <property type="nucleotide sequence ID" value="NZ_VIRS01000023.1"/>
</dbReference>
<dbReference type="Pfam" id="PF11799">
    <property type="entry name" value="IMS_C"/>
    <property type="match status" value="1"/>
</dbReference>
<comment type="subcellular location">
    <subcellularLocation>
        <location evidence="1 17">Cytoplasm</location>
    </subcellularLocation>
</comment>
<feature type="domain" description="UmuC" evidence="19">
    <location>
        <begin position="24"/>
        <end position="204"/>
    </location>
</feature>
<dbReference type="CDD" id="cd03586">
    <property type="entry name" value="PolY_Pol_IV_kappa"/>
    <property type="match status" value="1"/>
</dbReference>
<comment type="subunit">
    <text evidence="3 17">Monomer.</text>
</comment>
<evidence type="ECO:0000256" key="12">
    <source>
        <dbReference type="ARBA" id="ARBA00022932"/>
    </source>
</evidence>
<feature type="binding site" evidence="17">
    <location>
        <position position="28"/>
    </location>
    <ligand>
        <name>Mg(2+)</name>
        <dbReference type="ChEBI" id="CHEBI:18420"/>
    </ligand>
</feature>
<dbReference type="GO" id="GO:0006281">
    <property type="term" value="P:DNA repair"/>
    <property type="evidence" value="ECO:0007669"/>
    <property type="project" value="UniProtKB-UniRule"/>
</dbReference>
<dbReference type="InterPro" id="IPR043502">
    <property type="entry name" value="DNA/RNA_pol_sf"/>
</dbReference>
<dbReference type="PANTHER" id="PTHR11076">
    <property type="entry name" value="DNA REPAIR POLYMERASE UMUC / TRANSFERASE FAMILY MEMBER"/>
    <property type="match status" value="1"/>
</dbReference>
<evidence type="ECO:0000259" key="19">
    <source>
        <dbReference type="PROSITE" id="PS50173"/>
    </source>
</evidence>
<dbReference type="AlphaFoldDB" id="A0A545AK60"/>
<evidence type="ECO:0000256" key="16">
    <source>
        <dbReference type="ARBA" id="ARBA00049244"/>
    </source>
</evidence>
<comment type="caution">
    <text evidence="20">The sequence shown here is derived from an EMBL/GenBank/DDBJ whole genome shotgun (WGS) entry which is preliminary data.</text>
</comment>
<evidence type="ECO:0000313" key="21">
    <source>
        <dbReference type="Proteomes" id="UP000317982"/>
    </source>
</evidence>
<keyword evidence="4 17" id="KW-0515">Mutator protein</keyword>
<organism evidence="20 21">
    <name type="scientific">Cryptosporangium phraense</name>
    <dbReference type="NCBI Taxonomy" id="2593070"/>
    <lineage>
        <taxon>Bacteria</taxon>
        <taxon>Bacillati</taxon>
        <taxon>Actinomycetota</taxon>
        <taxon>Actinomycetes</taxon>
        <taxon>Cryptosporangiales</taxon>
        <taxon>Cryptosporangiaceae</taxon>
        <taxon>Cryptosporangium</taxon>
    </lineage>
</organism>
<dbReference type="GO" id="GO:0006261">
    <property type="term" value="P:DNA-templated DNA replication"/>
    <property type="evidence" value="ECO:0007669"/>
    <property type="project" value="UniProtKB-UniRule"/>
</dbReference>
<evidence type="ECO:0000256" key="13">
    <source>
        <dbReference type="ARBA" id="ARBA00023125"/>
    </source>
</evidence>
<dbReference type="GO" id="GO:0005829">
    <property type="term" value="C:cytosol"/>
    <property type="evidence" value="ECO:0007669"/>
    <property type="project" value="TreeGrafter"/>
</dbReference>
<dbReference type="PANTHER" id="PTHR11076:SF33">
    <property type="entry name" value="DNA POLYMERASE KAPPA"/>
    <property type="match status" value="1"/>
</dbReference>
<dbReference type="Pfam" id="PF00817">
    <property type="entry name" value="IMS"/>
    <property type="match status" value="1"/>
</dbReference>
<gene>
    <name evidence="17" type="primary">dinB</name>
    <name evidence="20" type="ORF">FL583_28145</name>
</gene>
<keyword evidence="6 17" id="KW-0808">Transferase</keyword>
<evidence type="ECO:0000256" key="15">
    <source>
        <dbReference type="ARBA" id="ARBA00025589"/>
    </source>
</evidence>
<dbReference type="InterPro" id="IPR043128">
    <property type="entry name" value="Rev_trsase/Diguanyl_cyclase"/>
</dbReference>
<keyword evidence="8 17" id="KW-0235">DNA replication</keyword>
<evidence type="ECO:0000256" key="11">
    <source>
        <dbReference type="ARBA" id="ARBA00022842"/>
    </source>
</evidence>
<keyword evidence="10 17" id="KW-0227">DNA damage</keyword>
<dbReference type="NCBIfam" id="NF002677">
    <property type="entry name" value="PRK02406.1"/>
    <property type="match status" value="1"/>
</dbReference>
<dbReference type="Gene3D" id="3.30.1490.100">
    <property type="entry name" value="DNA polymerase, Y-family, little finger domain"/>
    <property type="match status" value="1"/>
</dbReference>
<evidence type="ECO:0000256" key="8">
    <source>
        <dbReference type="ARBA" id="ARBA00022705"/>
    </source>
</evidence>
<evidence type="ECO:0000256" key="17">
    <source>
        <dbReference type="HAMAP-Rule" id="MF_01113"/>
    </source>
</evidence>
<dbReference type="InterPro" id="IPR022880">
    <property type="entry name" value="DNApol_IV"/>
</dbReference>
<evidence type="ECO:0000256" key="3">
    <source>
        <dbReference type="ARBA" id="ARBA00011245"/>
    </source>
</evidence>
<dbReference type="FunFam" id="3.30.1490.100:FF:000004">
    <property type="entry name" value="DNA polymerase IV"/>
    <property type="match status" value="1"/>
</dbReference>
<keyword evidence="12 17" id="KW-0239">DNA-directed DNA polymerase</keyword>
<dbReference type="InterPro" id="IPR017961">
    <property type="entry name" value="DNA_pol_Y-fam_little_finger"/>
</dbReference>
<dbReference type="Gene3D" id="1.10.150.20">
    <property type="entry name" value="5' to 3' exonuclease, C-terminal subdomain"/>
    <property type="match status" value="1"/>
</dbReference>
<keyword evidence="7 17" id="KW-0548">Nucleotidyltransferase</keyword>
<feature type="site" description="Substrate discrimination" evidence="17">
    <location>
        <position position="33"/>
    </location>
</feature>
<dbReference type="InterPro" id="IPR050116">
    <property type="entry name" value="DNA_polymerase-Y"/>
</dbReference>
<evidence type="ECO:0000256" key="18">
    <source>
        <dbReference type="SAM" id="MobiDB-lite"/>
    </source>
</evidence>
<keyword evidence="11 17" id="KW-0460">Magnesium</keyword>
<dbReference type="SUPFAM" id="SSF56672">
    <property type="entry name" value="DNA/RNA polymerases"/>
    <property type="match status" value="1"/>
</dbReference>
<feature type="compositionally biased region" description="Polar residues" evidence="18">
    <location>
        <begin position="426"/>
        <end position="439"/>
    </location>
</feature>
<comment type="catalytic activity">
    <reaction evidence="16 17">
        <text>DNA(n) + a 2'-deoxyribonucleoside 5'-triphosphate = DNA(n+1) + diphosphate</text>
        <dbReference type="Rhea" id="RHEA:22508"/>
        <dbReference type="Rhea" id="RHEA-COMP:17339"/>
        <dbReference type="Rhea" id="RHEA-COMP:17340"/>
        <dbReference type="ChEBI" id="CHEBI:33019"/>
        <dbReference type="ChEBI" id="CHEBI:61560"/>
        <dbReference type="ChEBI" id="CHEBI:173112"/>
        <dbReference type="EC" id="2.7.7.7"/>
    </reaction>
</comment>
<evidence type="ECO:0000256" key="6">
    <source>
        <dbReference type="ARBA" id="ARBA00022679"/>
    </source>
</evidence>
<dbReference type="GO" id="GO:0042276">
    <property type="term" value="P:error-prone translesion synthesis"/>
    <property type="evidence" value="ECO:0007669"/>
    <property type="project" value="TreeGrafter"/>
</dbReference>
<dbReference type="SUPFAM" id="SSF100879">
    <property type="entry name" value="Lesion bypass DNA polymerase (Y-family), little finger domain"/>
    <property type="match status" value="1"/>
</dbReference>
<feature type="region of interest" description="Disordered" evidence="18">
    <location>
        <begin position="404"/>
        <end position="439"/>
    </location>
</feature>
<dbReference type="GO" id="GO:0003684">
    <property type="term" value="F:damaged DNA binding"/>
    <property type="evidence" value="ECO:0007669"/>
    <property type="project" value="InterPro"/>
</dbReference>
<evidence type="ECO:0000256" key="4">
    <source>
        <dbReference type="ARBA" id="ARBA00022457"/>
    </source>
</evidence>
<comment type="function">
    <text evidence="15 17">Poorly processive, error-prone DNA polymerase involved in untargeted mutagenesis. Copies undamaged DNA at stalled replication forks, which arise in vivo from mismatched or misaligned primer ends. These misaligned primers can be extended by PolIV. Exhibits no 3'-5' exonuclease (proofreading) activity. May be involved in translesional synthesis, in conjunction with the beta clamp from PolIII.</text>
</comment>
<evidence type="ECO:0000313" key="20">
    <source>
        <dbReference type="EMBL" id="TQS41712.1"/>
    </source>
</evidence>
<feature type="compositionally biased region" description="Basic and acidic residues" evidence="18">
    <location>
        <begin position="414"/>
        <end position="424"/>
    </location>
</feature>
<keyword evidence="9 17" id="KW-0479">Metal-binding</keyword>
<dbReference type="FunFam" id="3.40.1170.60:FF:000001">
    <property type="entry name" value="DNA polymerase IV"/>
    <property type="match status" value="1"/>
</dbReference>
<keyword evidence="14 17" id="KW-0234">DNA repair</keyword>
<feature type="active site" evidence="17">
    <location>
        <position position="123"/>
    </location>
</feature>
<dbReference type="InterPro" id="IPR036775">
    <property type="entry name" value="DNA_pol_Y-fam_lit_finger_sf"/>
</dbReference>
<dbReference type="Proteomes" id="UP000317982">
    <property type="component" value="Unassembled WGS sequence"/>
</dbReference>
<evidence type="ECO:0000256" key="5">
    <source>
        <dbReference type="ARBA" id="ARBA00022490"/>
    </source>
</evidence>
<dbReference type="PROSITE" id="PS50173">
    <property type="entry name" value="UMUC"/>
    <property type="match status" value="1"/>
</dbReference>
<protein>
    <recommendedName>
        <fullName evidence="17">DNA polymerase IV</fullName>
        <shortName evidence="17">Pol IV</shortName>
        <ecNumber evidence="17">2.7.7.7</ecNumber>
    </recommendedName>
</protein>
<accession>A0A545AK60</accession>
<dbReference type="NCBIfam" id="NF003015">
    <property type="entry name" value="PRK03858.1"/>
    <property type="match status" value="1"/>
</dbReference>
<dbReference type="InParanoid" id="A0A545AK60"/>
<dbReference type="EMBL" id="VIRS01000023">
    <property type="protein sequence ID" value="TQS41712.1"/>
    <property type="molecule type" value="Genomic_DNA"/>
</dbReference>
<comment type="cofactor">
    <cofactor evidence="17">
        <name>Mg(2+)</name>
        <dbReference type="ChEBI" id="CHEBI:18420"/>
    </cofactor>
    <text evidence="17">Binds 2 magnesium ions per subunit.</text>
</comment>
<keyword evidence="13 17" id="KW-0238">DNA-binding</keyword>
<evidence type="ECO:0000256" key="14">
    <source>
        <dbReference type="ARBA" id="ARBA00023204"/>
    </source>
</evidence>
<dbReference type="EC" id="2.7.7.7" evidence="17"/>
<dbReference type="Gene3D" id="3.30.70.270">
    <property type="match status" value="1"/>
</dbReference>
<keyword evidence="21" id="KW-1185">Reference proteome</keyword>
<evidence type="ECO:0000256" key="7">
    <source>
        <dbReference type="ARBA" id="ARBA00022695"/>
    </source>
</evidence>
<dbReference type="HAMAP" id="MF_01113">
    <property type="entry name" value="DNApol_IV"/>
    <property type="match status" value="1"/>
</dbReference>
<feature type="binding site" evidence="17">
    <location>
        <position position="122"/>
    </location>
    <ligand>
        <name>Mg(2+)</name>
        <dbReference type="ChEBI" id="CHEBI:18420"/>
    </ligand>
</feature>
<name>A0A545AK60_9ACTN</name>
<dbReference type="InterPro" id="IPR001126">
    <property type="entry name" value="UmuC"/>
</dbReference>